<evidence type="ECO:0000313" key="2">
    <source>
        <dbReference type="EMBL" id="QCY68158.1"/>
    </source>
</evidence>
<name>A0A5B7X0H2_9FLAO</name>
<protein>
    <recommendedName>
        <fullName evidence="4">Lipocalin-like domain-containing protein</fullName>
    </recommendedName>
</protein>
<feature type="chain" id="PRO_5022868069" description="Lipocalin-like domain-containing protein" evidence="1">
    <location>
        <begin position="19"/>
        <end position="189"/>
    </location>
</feature>
<evidence type="ECO:0000256" key="1">
    <source>
        <dbReference type="SAM" id="SignalP"/>
    </source>
</evidence>
<dbReference type="EMBL" id="CP040812">
    <property type="protein sequence ID" value="QCY68158.1"/>
    <property type="molecule type" value="Genomic_DNA"/>
</dbReference>
<keyword evidence="1" id="KW-0732">Signal</keyword>
<sequence length="189" mass="20968">MKLLKALMLLLAVTVLFACSKDDDTPPDPPIEEATGIEGEWQLEEYDYSGSSTVSHEDFTYTSSYAAVAKNLNVKLTIKTDPNTWSTEGNYTLELTTTRDGETSTREIVVNDLANAGSFVLNEDQFHPENQNPGFPEPGEINPMDITSFTIEELTSSRMVLSFEETHTTTENGLQGETTVKGTQVYKRL</sequence>
<organism evidence="2 3">
    <name type="scientific">Antarcticibacterium flavum</name>
    <dbReference type="NCBI Taxonomy" id="2058175"/>
    <lineage>
        <taxon>Bacteria</taxon>
        <taxon>Pseudomonadati</taxon>
        <taxon>Bacteroidota</taxon>
        <taxon>Flavobacteriia</taxon>
        <taxon>Flavobacteriales</taxon>
        <taxon>Flavobacteriaceae</taxon>
        <taxon>Antarcticibacterium</taxon>
    </lineage>
</organism>
<dbReference type="PROSITE" id="PS51257">
    <property type="entry name" value="PROKAR_LIPOPROTEIN"/>
    <property type="match status" value="1"/>
</dbReference>
<dbReference type="AlphaFoldDB" id="A0A5B7X0H2"/>
<dbReference type="KEGG" id="afla:FHG64_01400"/>
<gene>
    <name evidence="2" type="ORF">FHG64_01400</name>
</gene>
<accession>A0A5B7X0H2</accession>
<dbReference type="Proteomes" id="UP000309016">
    <property type="component" value="Chromosome"/>
</dbReference>
<evidence type="ECO:0008006" key="4">
    <source>
        <dbReference type="Google" id="ProtNLM"/>
    </source>
</evidence>
<feature type="signal peptide" evidence="1">
    <location>
        <begin position="1"/>
        <end position="18"/>
    </location>
</feature>
<proteinExistence type="predicted"/>
<keyword evidence="3" id="KW-1185">Reference proteome</keyword>
<dbReference type="RefSeq" id="WP_139064734.1">
    <property type="nucleotide sequence ID" value="NZ_CP040812.1"/>
</dbReference>
<evidence type="ECO:0000313" key="3">
    <source>
        <dbReference type="Proteomes" id="UP000309016"/>
    </source>
</evidence>
<reference evidence="2 3" key="1">
    <citation type="submission" date="2019-06" db="EMBL/GenBank/DDBJ databases">
        <title>Complete genome sequence of Antarcticibacterium flavum KCTC 52984T from an Antarctic marine sediment.</title>
        <authorList>
            <person name="Lee Y.M."/>
            <person name="Shin S.C."/>
        </authorList>
    </citation>
    <scope>NUCLEOTIDE SEQUENCE [LARGE SCALE GENOMIC DNA]</scope>
    <source>
        <strain evidence="2 3">KCTC 52984</strain>
    </source>
</reference>